<proteinExistence type="predicted"/>
<keyword evidence="1" id="KW-0732">Signal</keyword>
<evidence type="ECO:0000313" key="3">
    <source>
        <dbReference type="Proteomes" id="UP000182486"/>
    </source>
</evidence>
<accession>A0A1K0FPU5</accession>
<dbReference type="EMBL" id="MEIA01000088">
    <property type="protein sequence ID" value="OJF14728.1"/>
    <property type="molecule type" value="Genomic_DNA"/>
</dbReference>
<evidence type="ECO:0000256" key="1">
    <source>
        <dbReference type="SAM" id="SignalP"/>
    </source>
</evidence>
<name>A0A1K0FPU5_9ACTN</name>
<reference evidence="2 3" key="1">
    <citation type="submission" date="2016-09" db="EMBL/GenBank/DDBJ databases">
        <title>Couchioplanes caeruleus draft genome sequence.</title>
        <authorList>
            <person name="Sheehan J."/>
            <person name="Caffrey P."/>
        </authorList>
    </citation>
    <scope>NUCLEOTIDE SEQUENCE [LARGE SCALE GENOMIC DNA]</scope>
    <source>
        <strain evidence="2 3">DSM 43634</strain>
    </source>
</reference>
<comment type="caution">
    <text evidence="2">The sequence shown here is derived from an EMBL/GenBank/DDBJ whole genome shotgun (WGS) entry which is preliminary data.</text>
</comment>
<keyword evidence="3" id="KW-1185">Reference proteome</keyword>
<protein>
    <recommendedName>
        <fullName evidence="4">PASTA domain-containing protein</fullName>
    </recommendedName>
</protein>
<gene>
    <name evidence="2" type="ORF">BG844_08270</name>
</gene>
<dbReference type="Proteomes" id="UP000182486">
    <property type="component" value="Unassembled WGS sequence"/>
</dbReference>
<feature type="signal peptide" evidence="1">
    <location>
        <begin position="1"/>
        <end position="17"/>
    </location>
</feature>
<evidence type="ECO:0008006" key="4">
    <source>
        <dbReference type="Google" id="ProtNLM"/>
    </source>
</evidence>
<evidence type="ECO:0000313" key="2">
    <source>
        <dbReference type="EMBL" id="OJF14728.1"/>
    </source>
</evidence>
<dbReference type="AlphaFoldDB" id="A0A1K0FPU5"/>
<organism evidence="2 3">
    <name type="scientific">Couchioplanes caeruleus subsp. caeruleus</name>
    <dbReference type="NCBI Taxonomy" id="56427"/>
    <lineage>
        <taxon>Bacteria</taxon>
        <taxon>Bacillati</taxon>
        <taxon>Actinomycetota</taxon>
        <taxon>Actinomycetes</taxon>
        <taxon>Micromonosporales</taxon>
        <taxon>Micromonosporaceae</taxon>
        <taxon>Couchioplanes</taxon>
    </lineage>
</organism>
<feature type="chain" id="PRO_5038464637" description="PASTA domain-containing protein" evidence="1">
    <location>
        <begin position="18"/>
        <end position="116"/>
    </location>
</feature>
<sequence length="116" mass="11714">MAVRAAALLLAPLPAACAPDAGDDGLAGTAVVVSDMGMSDSPIDEGWIIAVPADTLDDLWTAADVQPVDQTAMRYMSVPLSRDQATRAGGEIAPLDDDGEFVLPPGSAITCSAASS</sequence>